<evidence type="ECO:0000256" key="16">
    <source>
        <dbReference type="SAM" id="MobiDB-lite"/>
    </source>
</evidence>
<feature type="repeat" description="TPR" evidence="15">
    <location>
        <begin position="695"/>
        <end position="728"/>
    </location>
</feature>
<dbReference type="PANTHER" id="PTHR21231:SF7">
    <property type="entry name" value="GPN-LOOP GTPASE 3"/>
    <property type="match status" value="1"/>
</dbReference>
<accession>L9KRH6</accession>
<evidence type="ECO:0000256" key="1">
    <source>
        <dbReference type="ARBA" id="ARBA00002411"/>
    </source>
</evidence>
<keyword evidence="10" id="KW-0009">Actin-binding</keyword>
<evidence type="ECO:0000256" key="6">
    <source>
        <dbReference type="ARBA" id="ARBA00022490"/>
    </source>
</evidence>
<organism evidence="17 18">
    <name type="scientific">Tupaia chinensis</name>
    <name type="common">Chinese tree shrew</name>
    <name type="synonym">Tupaia belangeri chinensis</name>
    <dbReference type="NCBI Taxonomy" id="246437"/>
    <lineage>
        <taxon>Eukaryota</taxon>
        <taxon>Metazoa</taxon>
        <taxon>Chordata</taxon>
        <taxon>Craniata</taxon>
        <taxon>Vertebrata</taxon>
        <taxon>Euteleostomi</taxon>
        <taxon>Mammalia</taxon>
        <taxon>Eutheria</taxon>
        <taxon>Euarchontoglires</taxon>
        <taxon>Scandentia</taxon>
        <taxon>Tupaiidae</taxon>
        <taxon>Tupaia</taxon>
    </lineage>
</organism>
<sequence>MPRYAQLVMGPAGSGKSTYCATMVQHCEALNRSVQVVNLDPAAEHFNYSVMADIRELIEVDDVMEDDSLRFGPNGGLVFCMEYFANNFDWLENCLGHVEDDYILFDCPGQIELYTHLPVMKQLVQQLEQWEFRVCGVFLVDSQFMVESFKFISGILAALSAMISLEIPQVNIMTKMDLLSKKAKKEIEKFLDPDMYSLLEDSTSDLRSKKFKKLTKAVCGLIDDYSMVRFLPYDQSDEESMNIVLQHIDFAIQYGEDLEFKEPKAYHSSLMDPDTKLVGNMALLPIRSQFKGPAPRETKDTDIVDEAIYYFKANVFFKNYEIKCNSKSQGEKEMYTLGITNFPIPGEPGFPLNAIYAKPANKQEDEVMRAYLQQLRQETGLRLCEKVFDPQNDKPSKKYQLLVYHADSLFHDKEYRNAVSKYTMALQQKKALSKTSKVRPSTGNSASTPQSQCLPSEIEVKYKMAECYTMLKQDKDAIAILDGIPSRQRTPKINMMLANLYKKAGQERPSVTSYKEVLRQCPLALDAILGLLSLSVKGAEVASMTMNVIQTVPNLDWLSVWIKAYAFVHTGDNSRAINTICSLEKKSLLRDNVDLLGSLADLYFRAGDNKNSVLKFEQAQMLDPYLIKGMDVYGYLLAREGRLEDVENLGCRLFNISDQHAEPWVVSGCHSFYSKRYSRALYLGAKAIQLNSNSVQALLLKGAALRNMGRVQEAIIHFREAIRLAPCRLDCYEGLIECYLASNSIREAMVMANNVYKTLGANAQTLTLLATVCLEDPVTQEKAKSLLDKALTQRPDYIKAVVKKAELLSREQKYEDGIALLRNALANQSDCVLHRILGDFLVAVNEYQEAMDQYSIALSLDPNDQKSLEGMQKMEKEESPTDATQEEDVDDMEGSGEEGDLEGSDSEAAQWADQEQWFGMQ</sequence>
<comment type="similarity">
    <text evidence="4">Belongs to the ARPC3 family.</text>
</comment>
<evidence type="ECO:0000256" key="4">
    <source>
        <dbReference type="ARBA" id="ARBA00010856"/>
    </source>
</evidence>
<evidence type="ECO:0000256" key="7">
    <source>
        <dbReference type="ARBA" id="ARBA00022741"/>
    </source>
</evidence>
<dbReference type="Gene3D" id="3.40.50.300">
    <property type="entry name" value="P-loop containing nucleotide triphosphate hydrolases"/>
    <property type="match status" value="1"/>
</dbReference>
<dbReference type="InterPro" id="IPR030228">
    <property type="entry name" value="Gpn3"/>
</dbReference>
<evidence type="ECO:0000313" key="17">
    <source>
        <dbReference type="EMBL" id="ELW65525.1"/>
    </source>
</evidence>
<feature type="repeat" description="TPR" evidence="15">
    <location>
        <begin position="831"/>
        <end position="864"/>
    </location>
</feature>
<name>L9KRH6_TUPCH</name>
<dbReference type="SMART" id="SM00028">
    <property type="entry name" value="TPR"/>
    <property type="match status" value="5"/>
</dbReference>
<dbReference type="InterPro" id="IPR036753">
    <property type="entry name" value="ARPC3_sf"/>
</dbReference>
<dbReference type="Pfam" id="PF13181">
    <property type="entry name" value="TPR_8"/>
    <property type="match status" value="1"/>
</dbReference>
<dbReference type="InterPro" id="IPR011990">
    <property type="entry name" value="TPR-like_helical_dom_sf"/>
</dbReference>
<dbReference type="SUPFAM" id="SSF48452">
    <property type="entry name" value="TPR-like"/>
    <property type="match status" value="2"/>
</dbReference>
<dbReference type="GO" id="GO:0003779">
    <property type="term" value="F:actin binding"/>
    <property type="evidence" value="ECO:0007669"/>
    <property type="project" value="UniProtKB-KW"/>
</dbReference>
<dbReference type="Gene3D" id="1.25.40.10">
    <property type="entry name" value="Tetratricopeptide repeat domain"/>
    <property type="match status" value="4"/>
</dbReference>
<dbReference type="InterPro" id="IPR004130">
    <property type="entry name" value="Gpn"/>
</dbReference>
<feature type="region of interest" description="Disordered" evidence="16">
    <location>
        <begin position="869"/>
        <end position="921"/>
    </location>
</feature>
<dbReference type="Pfam" id="PF04062">
    <property type="entry name" value="P21-Arc"/>
    <property type="match status" value="1"/>
</dbReference>
<reference evidence="18" key="2">
    <citation type="journal article" date="2013" name="Nat. Commun.">
        <title>Genome of the Chinese tree shrew.</title>
        <authorList>
            <person name="Fan Y."/>
            <person name="Huang Z.Y."/>
            <person name="Cao C.C."/>
            <person name="Chen C.S."/>
            <person name="Chen Y.X."/>
            <person name="Fan D.D."/>
            <person name="He J."/>
            <person name="Hou H.L."/>
            <person name="Hu L."/>
            <person name="Hu X.T."/>
            <person name="Jiang X.T."/>
            <person name="Lai R."/>
            <person name="Lang Y.S."/>
            <person name="Liang B."/>
            <person name="Liao S.G."/>
            <person name="Mu D."/>
            <person name="Ma Y.Y."/>
            <person name="Niu Y.Y."/>
            <person name="Sun X.Q."/>
            <person name="Xia J.Q."/>
            <person name="Xiao J."/>
            <person name="Xiong Z.Q."/>
            <person name="Xu L."/>
            <person name="Yang L."/>
            <person name="Zhang Y."/>
            <person name="Zhao W."/>
            <person name="Zhao X.D."/>
            <person name="Zheng Y.T."/>
            <person name="Zhou J.M."/>
            <person name="Zhu Y.B."/>
            <person name="Zhang G.J."/>
            <person name="Wang J."/>
            <person name="Yao Y.G."/>
        </authorList>
    </citation>
    <scope>NUCLEOTIDE SEQUENCE [LARGE SCALE GENOMIC DNA]</scope>
</reference>
<comment type="subcellular location">
    <subcellularLocation>
        <location evidence="2">Cytoplasm</location>
        <location evidence="2">Cytoskeleton</location>
    </subcellularLocation>
</comment>
<dbReference type="InterPro" id="IPR027417">
    <property type="entry name" value="P-loop_NTPase"/>
</dbReference>
<dbReference type="FunFam" id="1.25.40.10:FF:000068">
    <property type="entry name" value="Anaphase promoting complex subunit 7"/>
    <property type="match status" value="1"/>
</dbReference>
<dbReference type="SUPFAM" id="SSF52540">
    <property type="entry name" value="P-loop containing nucleoside triphosphate hydrolases"/>
    <property type="match status" value="1"/>
</dbReference>
<dbReference type="InterPro" id="IPR019734">
    <property type="entry name" value="TPR_rpt"/>
</dbReference>
<evidence type="ECO:0000256" key="12">
    <source>
        <dbReference type="ARBA" id="ARBA00029702"/>
    </source>
</evidence>
<comment type="similarity">
    <text evidence="3">Belongs to the GPN-loop GTPase family.</text>
</comment>
<evidence type="ECO:0000256" key="8">
    <source>
        <dbReference type="ARBA" id="ARBA00022801"/>
    </source>
</evidence>
<keyword evidence="18" id="KW-1185">Reference proteome</keyword>
<protein>
    <recommendedName>
        <fullName evidence="5">GPN-loop GTPase 3</fullName>
    </recommendedName>
    <alternativeName>
        <fullName evidence="12">ATP-binding domain 1 family member C</fullName>
    </alternativeName>
</protein>
<dbReference type="Gene3D" id="1.10.1760.10">
    <property type="entry name" value="Actin-related protein 2/3 complex subunit 3"/>
    <property type="match status" value="1"/>
</dbReference>
<feature type="compositionally biased region" description="Acidic residues" evidence="16">
    <location>
        <begin position="884"/>
        <end position="905"/>
    </location>
</feature>
<feature type="compositionally biased region" description="Basic and acidic residues" evidence="16">
    <location>
        <begin position="869"/>
        <end position="879"/>
    </location>
</feature>
<dbReference type="InParanoid" id="L9KRH6"/>
<dbReference type="CDD" id="cd17872">
    <property type="entry name" value="GPN3"/>
    <property type="match status" value="1"/>
</dbReference>
<dbReference type="FunFam" id="1.25.40.10:FF:000126">
    <property type="entry name" value="Anaphase promoting complex subunit 7"/>
    <property type="match status" value="1"/>
</dbReference>
<dbReference type="InterPro" id="IPR007204">
    <property type="entry name" value="ARPC3"/>
</dbReference>
<dbReference type="EMBL" id="KB320685">
    <property type="protein sequence ID" value="ELW65525.1"/>
    <property type="molecule type" value="Genomic_DNA"/>
</dbReference>
<gene>
    <name evidence="17" type="ORF">TREES_T100008960</name>
</gene>
<dbReference type="GO" id="GO:0005885">
    <property type="term" value="C:Arp2/3 protein complex"/>
    <property type="evidence" value="ECO:0007669"/>
    <property type="project" value="InterPro"/>
</dbReference>
<evidence type="ECO:0000256" key="2">
    <source>
        <dbReference type="ARBA" id="ARBA00004245"/>
    </source>
</evidence>
<dbReference type="SUPFAM" id="SSF69060">
    <property type="entry name" value="Arp2/3 complex 21 kDa subunit ARPC3"/>
    <property type="match status" value="1"/>
</dbReference>
<comment type="function">
    <text evidence="13">Component of the Arp2/3 complex, a multiprotein complex that mediates actin polymerization upon stimulation by nucleation-promoting factor (NPF). The Arp2/3 complex mediates the formation of branched actin networks in the cytoplasm, providing the force for cell motility. In addition to its role in the cytoplasmic cytoskeleton, the Arp2/3 complex also promotes actin polymerization in the nucleus, thereby regulating gene transcription and repair of damaged DNA. The Arp2/3 complex promotes homologous recombination (HR) repair in response to DNA damage by promoting nuclear actin polymerization, leading to drive motility of double-strand breaks (DSBs).</text>
</comment>
<evidence type="ECO:0000256" key="10">
    <source>
        <dbReference type="ARBA" id="ARBA00023203"/>
    </source>
</evidence>
<comment type="function">
    <text evidence="1">Small GTPase required for proper localization of RNA polymerase II (RNAPII). May act at an RNAP assembly step prior to nuclear import.</text>
</comment>
<dbReference type="Pfam" id="PF13432">
    <property type="entry name" value="TPR_16"/>
    <property type="match status" value="1"/>
</dbReference>
<dbReference type="STRING" id="246437.L9KRH6"/>
<dbReference type="GO" id="GO:0003924">
    <property type="term" value="F:GTPase activity"/>
    <property type="evidence" value="ECO:0007669"/>
    <property type="project" value="TreeGrafter"/>
</dbReference>
<proteinExistence type="inferred from homology"/>
<dbReference type="GO" id="GO:0034314">
    <property type="term" value="P:Arp2/3 complex-mediated actin nucleation"/>
    <property type="evidence" value="ECO:0007669"/>
    <property type="project" value="InterPro"/>
</dbReference>
<evidence type="ECO:0000256" key="15">
    <source>
        <dbReference type="PROSITE-ProRule" id="PRU00339"/>
    </source>
</evidence>
<dbReference type="Proteomes" id="UP000011518">
    <property type="component" value="Unassembled WGS sequence"/>
</dbReference>
<keyword evidence="15" id="KW-0802">TPR repeat</keyword>
<evidence type="ECO:0000256" key="5">
    <source>
        <dbReference type="ARBA" id="ARBA00014587"/>
    </source>
</evidence>
<evidence type="ECO:0000313" key="18">
    <source>
        <dbReference type="Proteomes" id="UP000011518"/>
    </source>
</evidence>
<comment type="subunit">
    <text evidence="14">Heterodimer with GPN1. Binds to RNA polymerase II (RNAPII). Interacts directly with subunits RPB4 and RPB7 and the CTD of RPB1.</text>
</comment>
<evidence type="ECO:0000256" key="9">
    <source>
        <dbReference type="ARBA" id="ARBA00023134"/>
    </source>
</evidence>
<keyword evidence="9" id="KW-0342">GTP-binding</keyword>
<keyword evidence="11" id="KW-0206">Cytoskeleton</keyword>
<dbReference type="Pfam" id="PF03029">
    <property type="entry name" value="ATP_bind_1"/>
    <property type="match status" value="1"/>
</dbReference>
<keyword evidence="6" id="KW-0963">Cytoplasm</keyword>
<evidence type="ECO:0000256" key="3">
    <source>
        <dbReference type="ARBA" id="ARBA00005290"/>
    </source>
</evidence>
<dbReference type="AlphaFoldDB" id="L9KRH6"/>
<dbReference type="GO" id="GO:0030833">
    <property type="term" value="P:regulation of actin filament polymerization"/>
    <property type="evidence" value="ECO:0007669"/>
    <property type="project" value="InterPro"/>
</dbReference>
<keyword evidence="8" id="KW-0378">Hydrolase</keyword>
<dbReference type="FunFam" id="3.40.50.300:FF:000616">
    <property type="entry name" value="GPN-loop GTPase 3"/>
    <property type="match status" value="1"/>
</dbReference>
<dbReference type="GO" id="GO:0005525">
    <property type="term" value="F:GTP binding"/>
    <property type="evidence" value="ECO:0007669"/>
    <property type="project" value="UniProtKB-KW"/>
</dbReference>
<evidence type="ECO:0000256" key="13">
    <source>
        <dbReference type="ARBA" id="ARBA00045382"/>
    </source>
</evidence>
<dbReference type="FunFam" id="1.25.40.10:FF:000238">
    <property type="entry name" value="Anaphase promoting complex subunit 7"/>
    <property type="match status" value="1"/>
</dbReference>
<evidence type="ECO:0000256" key="11">
    <source>
        <dbReference type="ARBA" id="ARBA00023212"/>
    </source>
</evidence>
<dbReference type="FunCoup" id="L9KRH6">
    <property type="interactions" value="2251"/>
</dbReference>
<keyword evidence="7" id="KW-0547">Nucleotide-binding</keyword>
<evidence type="ECO:0000256" key="14">
    <source>
        <dbReference type="ARBA" id="ARBA00063106"/>
    </source>
</evidence>
<dbReference type="PANTHER" id="PTHR21231">
    <property type="entry name" value="XPA-BINDING PROTEIN 1-RELATED"/>
    <property type="match status" value="1"/>
</dbReference>
<reference evidence="18" key="1">
    <citation type="submission" date="2012-07" db="EMBL/GenBank/DDBJ databases">
        <title>Genome of the Chinese tree shrew, a rising model animal genetically related to primates.</title>
        <authorList>
            <person name="Zhang G."/>
            <person name="Fan Y."/>
            <person name="Yao Y."/>
            <person name="Huang Z."/>
        </authorList>
    </citation>
    <scope>NUCLEOTIDE SEQUENCE [LARGE SCALE GENOMIC DNA]</scope>
</reference>
<dbReference type="PROSITE" id="PS50005">
    <property type="entry name" value="TPR"/>
    <property type="match status" value="2"/>
</dbReference>
<dbReference type="eggNOG" id="KOG1174">
    <property type="taxonomic scope" value="Eukaryota"/>
</dbReference>